<dbReference type="AlphaFoldDB" id="A0A0F9JBA3"/>
<proteinExistence type="predicted"/>
<dbReference type="Pfam" id="PF00483">
    <property type="entry name" value="NTP_transferase"/>
    <property type="match status" value="1"/>
</dbReference>
<comment type="caution">
    <text evidence="4">The sequence shown here is derived from an EMBL/GenBank/DDBJ whole genome shotgun (WGS) entry which is preliminary data.</text>
</comment>
<name>A0A0F9JBA3_9ZZZZ</name>
<dbReference type="GO" id="GO:0016779">
    <property type="term" value="F:nucleotidyltransferase activity"/>
    <property type="evidence" value="ECO:0007669"/>
    <property type="project" value="UniProtKB-KW"/>
</dbReference>
<evidence type="ECO:0000256" key="2">
    <source>
        <dbReference type="ARBA" id="ARBA00022695"/>
    </source>
</evidence>
<gene>
    <name evidence="4" type="ORF">LCGC14_1845340</name>
</gene>
<dbReference type="PANTHER" id="PTHR43584">
    <property type="entry name" value="NUCLEOTIDYL TRANSFERASE"/>
    <property type="match status" value="1"/>
</dbReference>
<keyword evidence="1" id="KW-0808">Transferase</keyword>
<evidence type="ECO:0000259" key="3">
    <source>
        <dbReference type="Pfam" id="PF00483"/>
    </source>
</evidence>
<dbReference type="Gene3D" id="3.90.550.10">
    <property type="entry name" value="Spore Coat Polysaccharide Biosynthesis Protein SpsA, Chain A"/>
    <property type="match status" value="1"/>
</dbReference>
<dbReference type="SUPFAM" id="SSF53448">
    <property type="entry name" value="Nucleotide-diphospho-sugar transferases"/>
    <property type="match status" value="1"/>
</dbReference>
<dbReference type="InterPro" id="IPR029044">
    <property type="entry name" value="Nucleotide-diphossugar_trans"/>
</dbReference>
<evidence type="ECO:0000313" key="4">
    <source>
        <dbReference type="EMBL" id="KKL96352.1"/>
    </source>
</evidence>
<accession>A0A0F9JBA3</accession>
<organism evidence="4">
    <name type="scientific">marine sediment metagenome</name>
    <dbReference type="NCBI Taxonomy" id="412755"/>
    <lineage>
        <taxon>unclassified sequences</taxon>
        <taxon>metagenomes</taxon>
        <taxon>ecological metagenomes</taxon>
    </lineage>
</organism>
<evidence type="ECO:0000256" key="1">
    <source>
        <dbReference type="ARBA" id="ARBA00022679"/>
    </source>
</evidence>
<dbReference type="PANTHER" id="PTHR43584:SF8">
    <property type="entry name" value="N-ACETYLMURAMATE ALPHA-1-PHOSPHATE URIDYLYLTRANSFERASE"/>
    <property type="match status" value="1"/>
</dbReference>
<dbReference type="InterPro" id="IPR005835">
    <property type="entry name" value="NTP_transferase_dom"/>
</dbReference>
<keyword evidence="2" id="KW-0548">Nucleotidyltransferase</keyword>
<feature type="domain" description="Nucleotidyl transferase" evidence="3">
    <location>
        <begin position="3"/>
        <end position="121"/>
    </location>
</feature>
<sequence>MRVIILCAGISERLRPETYDTNKNLLDINGKALIEHLLDAFIYSDIIIDTVHIIIGHYGYKFRELLGSNYQGLKIRFHNNPLHKITGAAQSLYLASHVLKEHPCIVMEGDHYLDPELLKTLLTSEYENCILVDECPKKLDWDEETVAYGMHGLLECLHWPANAPPPHGDTILLGEALTIFKLSKQASKDLSAILALYLMEDGAARKEIISPINKLMKIHDIQYLGTEGREWIEIDFPADLEKARGMKIA</sequence>
<dbReference type="InterPro" id="IPR050065">
    <property type="entry name" value="GlmU-like"/>
</dbReference>
<reference evidence="4" key="1">
    <citation type="journal article" date="2015" name="Nature">
        <title>Complex archaea that bridge the gap between prokaryotes and eukaryotes.</title>
        <authorList>
            <person name="Spang A."/>
            <person name="Saw J.H."/>
            <person name="Jorgensen S.L."/>
            <person name="Zaremba-Niedzwiedzka K."/>
            <person name="Martijn J."/>
            <person name="Lind A.E."/>
            <person name="van Eijk R."/>
            <person name="Schleper C."/>
            <person name="Guy L."/>
            <person name="Ettema T.J."/>
        </authorList>
    </citation>
    <scope>NUCLEOTIDE SEQUENCE</scope>
</reference>
<dbReference type="EMBL" id="LAZR01018454">
    <property type="protein sequence ID" value="KKL96352.1"/>
    <property type="molecule type" value="Genomic_DNA"/>
</dbReference>
<protein>
    <recommendedName>
        <fullName evidence="3">Nucleotidyl transferase domain-containing protein</fullName>
    </recommendedName>
</protein>